<reference evidence="3 4" key="1">
    <citation type="submission" date="2016-10" db="EMBL/GenBank/DDBJ databases">
        <title>Marinobacter salinus sp. nov., a moderately halophilic bacterium isolated from a tidal flat environment.</title>
        <authorList>
            <person name="Park S.-J."/>
        </authorList>
    </citation>
    <scope>NUCLEOTIDE SEQUENCE [LARGE SCALE GENOMIC DNA]</scope>
    <source>
        <strain evidence="3 4">Hb8</strain>
    </source>
</reference>
<dbReference type="KEGG" id="msq:BKP64_00130"/>
<keyword evidence="2" id="KW-0812">Transmembrane</keyword>
<keyword evidence="1" id="KW-0997">Cell inner membrane</keyword>
<dbReference type="PANTHER" id="PTHR35813">
    <property type="entry name" value="INNER MEMBRANE PROTEIN YBAN"/>
    <property type="match status" value="1"/>
</dbReference>
<comment type="subcellular location">
    <subcellularLocation>
        <location evidence="1">Cell inner membrane</location>
        <topology evidence="1">Multi-pass membrane protein</topology>
    </subcellularLocation>
</comment>
<sequence length="121" mass="12790">MGARVGKTGFQFLAYIALLLAAVGVVLPLLPTTPFVLLAAFFASKGSPAFARWLEGHPRYGPAIENWQRNRAVPVKAKGLALGMMGLSWGTLFIIGTPVFALAMSGGLLTAAACYLLKRPS</sequence>
<evidence type="ECO:0000313" key="4">
    <source>
        <dbReference type="Proteomes" id="UP000177445"/>
    </source>
</evidence>
<organism evidence="3 4">
    <name type="scientific">Marinobacter salinus</name>
    <dbReference type="NCBI Taxonomy" id="1874317"/>
    <lineage>
        <taxon>Bacteria</taxon>
        <taxon>Pseudomonadati</taxon>
        <taxon>Pseudomonadota</taxon>
        <taxon>Gammaproteobacteria</taxon>
        <taxon>Pseudomonadales</taxon>
        <taxon>Marinobacteraceae</taxon>
        <taxon>Marinobacter</taxon>
    </lineage>
</organism>
<evidence type="ECO:0000313" key="3">
    <source>
        <dbReference type="EMBL" id="AOY90081.1"/>
    </source>
</evidence>
<keyword evidence="1" id="KW-1003">Cell membrane</keyword>
<dbReference type="InterPro" id="IPR007401">
    <property type="entry name" value="DUF454"/>
</dbReference>
<keyword evidence="2" id="KW-1133">Transmembrane helix</keyword>
<accession>A0A1D9GRE4</accession>
<dbReference type="OrthoDB" id="9816293at2"/>
<dbReference type="PANTHER" id="PTHR35813:SF1">
    <property type="entry name" value="INNER MEMBRANE PROTEIN YBAN"/>
    <property type="match status" value="1"/>
</dbReference>
<dbReference type="GO" id="GO:0005886">
    <property type="term" value="C:plasma membrane"/>
    <property type="evidence" value="ECO:0007669"/>
    <property type="project" value="UniProtKB-SubCell"/>
</dbReference>
<dbReference type="Pfam" id="PF04304">
    <property type="entry name" value="DUF454"/>
    <property type="match status" value="1"/>
</dbReference>
<evidence type="ECO:0000256" key="2">
    <source>
        <dbReference type="SAM" id="Phobius"/>
    </source>
</evidence>
<dbReference type="PIRSF" id="PIRSF016789">
    <property type="entry name" value="DUF454"/>
    <property type="match status" value="1"/>
</dbReference>
<keyword evidence="1 2" id="KW-0472">Membrane</keyword>
<dbReference type="Proteomes" id="UP000177445">
    <property type="component" value="Chromosome"/>
</dbReference>
<keyword evidence="4" id="KW-1185">Reference proteome</keyword>
<dbReference type="STRING" id="1874317.BKP64_00130"/>
<gene>
    <name evidence="3" type="ORF">BKP64_00130</name>
</gene>
<dbReference type="AlphaFoldDB" id="A0A1D9GRE4"/>
<protein>
    <recommendedName>
        <fullName evidence="1">Inner membrane protein</fullName>
    </recommendedName>
</protein>
<feature type="transmembrane region" description="Helical" evidence="2">
    <location>
        <begin position="12"/>
        <end position="43"/>
    </location>
</feature>
<evidence type="ECO:0000256" key="1">
    <source>
        <dbReference type="PIRNR" id="PIRNR016789"/>
    </source>
</evidence>
<feature type="transmembrane region" description="Helical" evidence="2">
    <location>
        <begin position="92"/>
        <end position="117"/>
    </location>
</feature>
<dbReference type="EMBL" id="CP017715">
    <property type="protein sequence ID" value="AOY90081.1"/>
    <property type="molecule type" value="Genomic_DNA"/>
</dbReference>
<proteinExistence type="predicted"/>
<name>A0A1D9GRE4_9GAMM</name>